<dbReference type="AlphaFoldDB" id="A0A2P4Q755"/>
<protein>
    <recommendedName>
        <fullName evidence="5">Protein kinase domain-containing protein</fullName>
    </recommendedName>
</protein>
<dbReference type="Pfam" id="PF07714">
    <property type="entry name" value="PK_Tyr_Ser-Thr"/>
    <property type="match status" value="1"/>
</dbReference>
<keyword evidence="2" id="KW-0547">Nucleotide-binding</keyword>
<dbReference type="EMBL" id="AUPC02000083">
    <property type="protein sequence ID" value="POG73467.1"/>
    <property type="molecule type" value="Genomic_DNA"/>
</dbReference>
<evidence type="ECO:0000313" key="6">
    <source>
        <dbReference type="EMBL" id="POG73467.1"/>
    </source>
</evidence>
<evidence type="ECO:0000256" key="3">
    <source>
        <dbReference type="ARBA" id="ARBA00022777"/>
    </source>
</evidence>
<evidence type="ECO:0000256" key="4">
    <source>
        <dbReference type="ARBA" id="ARBA00022840"/>
    </source>
</evidence>
<reference evidence="6 7" key="2">
    <citation type="journal article" date="2018" name="New Phytol.">
        <title>High intraspecific genome diversity in the model arbuscular mycorrhizal symbiont Rhizophagus irregularis.</title>
        <authorList>
            <person name="Chen E.C.H."/>
            <person name="Morin E."/>
            <person name="Beaudet D."/>
            <person name="Noel J."/>
            <person name="Yildirir G."/>
            <person name="Ndikumana S."/>
            <person name="Charron P."/>
            <person name="St-Onge C."/>
            <person name="Giorgi J."/>
            <person name="Kruger M."/>
            <person name="Marton T."/>
            <person name="Ropars J."/>
            <person name="Grigoriev I.V."/>
            <person name="Hainaut M."/>
            <person name="Henrissat B."/>
            <person name="Roux C."/>
            <person name="Martin F."/>
            <person name="Corradi N."/>
        </authorList>
    </citation>
    <scope>NUCLEOTIDE SEQUENCE [LARGE SCALE GENOMIC DNA]</scope>
    <source>
        <strain evidence="6 7">DAOM 197198</strain>
    </source>
</reference>
<sequence>MIMWELMTGRRPFWDRNHDTELIIDICDGLRPPIVTNAPEGYIELMKECWHLDPSKRPQITDINNGIMILTNNERNIIYNSSKIIESTDIGPVPKSNPGAIYKSRSLSAMINSAMSLRSSRNQSINLEKFKKRFEDDLIEDSNDNGMILVNRK</sequence>
<name>A0A2P4Q755_RHIID</name>
<proteinExistence type="predicted"/>
<dbReference type="GO" id="GO:0004674">
    <property type="term" value="F:protein serine/threonine kinase activity"/>
    <property type="evidence" value="ECO:0007669"/>
    <property type="project" value="TreeGrafter"/>
</dbReference>
<dbReference type="SUPFAM" id="SSF56112">
    <property type="entry name" value="Protein kinase-like (PK-like)"/>
    <property type="match status" value="1"/>
</dbReference>
<dbReference type="PANTHER" id="PTHR44329:SF288">
    <property type="entry name" value="MITOGEN-ACTIVATED PROTEIN KINASE KINASE KINASE 20"/>
    <property type="match status" value="1"/>
</dbReference>
<evidence type="ECO:0000256" key="2">
    <source>
        <dbReference type="ARBA" id="ARBA00022741"/>
    </source>
</evidence>
<organism evidence="6 7">
    <name type="scientific">Rhizophagus irregularis (strain DAOM 181602 / DAOM 197198 / MUCL 43194)</name>
    <name type="common">Arbuscular mycorrhizal fungus</name>
    <name type="synonym">Glomus intraradices</name>
    <dbReference type="NCBI Taxonomy" id="747089"/>
    <lineage>
        <taxon>Eukaryota</taxon>
        <taxon>Fungi</taxon>
        <taxon>Fungi incertae sedis</taxon>
        <taxon>Mucoromycota</taxon>
        <taxon>Glomeromycotina</taxon>
        <taxon>Glomeromycetes</taxon>
        <taxon>Glomerales</taxon>
        <taxon>Glomeraceae</taxon>
        <taxon>Rhizophagus</taxon>
    </lineage>
</organism>
<dbReference type="PANTHER" id="PTHR44329">
    <property type="entry name" value="SERINE/THREONINE-PROTEIN KINASE TNNI3K-RELATED"/>
    <property type="match status" value="1"/>
</dbReference>
<keyword evidence="1" id="KW-0808">Transferase</keyword>
<dbReference type="InterPro" id="IPR011009">
    <property type="entry name" value="Kinase-like_dom_sf"/>
</dbReference>
<accession>A0A2P4Q755</accession>
<keyword evidence="7" id="KW-1185">Reference proteome</keyword>
<dbReference type="InterPro" id="IPR001245">
    <property type="entry name" value="Ser-Thr/Tyr_kinase_cat_dom"/>
</dbReference>
<evidence type="ECO:0000313" key="7">
    <source>
        <dbReference type="Proteomes" id="UP000018888"/>
    </source>
</evidence>
<evidence type="ECO:0000259" key="5">
    <source>
        <dbReference type="PROSITE" id="PS50011"/>
    </source>
</evidence>
<dbReference type="GO" id="GO:0005524">
    <property type="term" value="F:ATP binding"/>
    <property type="evidence" value="ECO:0007669"/>
    <property type="project" value="UniProtKB-KW"/>
</dbReference>
<keyword evidence="3" id="KW-0418">Kinase</keyword>
<dbReference type="VEuPathDB" id="FungiDB:RhiirFUN_017788"/>
<dbReference type="PROSITE" id="PS50011">
    <property type="entry name" value="PROTEIN_KINASE_DOM"/>
    <property type="match status" value="1"/>
</dbReference>
<feature type="domain" description="Protein kinase" evidence="5">
    <location>
        <begin position="1"/>
        <end position="70"/>
    </location>
</feature>
<gene>
    <name evidence="6" type="ORF">GLOIN_2v1586730</name>
</gene>
<dbReference type="Gene3D" id="1.10.510.10">
    <property type="entry name" value="Transferase(Phosphotransferase) domain 1"/>
    <property type="match status" value="1"/>
</dbReference>
<reference evidence="6 7" key="1">
    <citation type="journal article" date="2013" name="Proc. Natl. Acad. Sci. U.S.A.">
        <title>Genome of an arbuscular mycorrhizal fungus provides insight into the oldest plant symbiosis.</title>
        <authorList>
            <person name="Tisserant E."/>
            <person name="Malbreil M."/>
            <person name="Kuo A."/>
            <person name="Kohler A."/>
            <person name="Symeonidi A."/>
            <person name="Balestrini R."/>
            <person name="Charron P."/>
            <person name="Duensing N."/>
            <person name="Frei Dit Frey N."/>
            <person name="Gianinazzi-Pearson V."/>
            <person name="Gilbert L.B."/>
            <person name="Handa Y."/>
            <person name="Herr J.R."/>
            <person name="Hijri M."/>
            <person name="Koul R."/>
            <person name="Kawaguchi M."/>
            <person name="Krajinski F."/>
            <person name="Lammers P.J."/>
            <person name="Masclaux F.G."/>
            <person name="Murat C."/>
            <person name="Morin E."/>
            <person name="Ndikumana S."/>
            <person name="Pagni M."/>
            <person name="Petitpierre D."/>
            <person name="Requena N."/>
            <person name="Rosikiewicz P."/>
            <person name="Riley R."/>
            <person name="Saito K."/>
            <person name="San Clemente H."/>
            <person name="Shapiro H."/>
            <person name="van Tuinen D."/>
            <person name="Becard G."/>
            <person name="Bonfante P."/>
            <person name="Paszkowski U."/>
            <person name="Shachar-Hill Y.Y."/>
            <person name="Tuskan G.A."/>
            <person name="Young P.W."/>
            <person name="Sanders I.R."/>
            <person name="Henrissat B."/>
            <person name="Rensing S.A."/>
            <person name="Grigoriev I.V."/>
            <person name="Corradi N."/>
            <person name="Roux C."/>
            <person name="Martin F."/>
        </authorList>
    </citation>
    <scope>NUCLEOTIDE SEQUENCE [LARGE SCALE GENOMIC DNA]</scope>
    <source>
        <strain evidence="6 7">DAOM 197198</strain>
    </source>
</reference>
<dbReference type="InterPro" id="IPR000719">
    <property type="entry name" value="Prot_kinase_dom"/>
</dbReference>
<keyword evidence="4" id="KW-0067">ATP-binding</keyword>
<dbReference type="InterPro" id="IPR051681">
    <property type="entry name" value="Ser/Thr_Kinases-Pseudokinases"/>
</dbReference>
<evidence type="ECO:0000256" key="1">
    <source>
        <dbReference type="ARBA" id="ARBA00022679"/>
    </source>
</evidence>
<comment type="caution">
    <text evidence="6">The sequence shown here is derived from an EMBL/GenBank/DDBJ whole genome shotgun (WGS) entry which is preliminary data.</text>
</comment>
<dbReference type="Proteomes" id="UP000018888">
    <property type="component" value="Unassembled WGS sequence"/>
</dbReference>